<dbReference type="EMBL" id="CP050124">
    <property type="protein sequence ID" value="QIP38836.1"/>
    <property type="molecule type" value="Genomic_DNA"/>
</dbReference>
<reference evidence="1 2" key="1">
    <citation type="submission" date="2020-03" db="EMBL/GenBank/DDBJ databases">
        <title>Screen low temperature-resistant strains for efficient degradation of petroleum hydrocarbons under the low temperature.</title>
        <authorList>
            <person name="Wang Y."/>
            <person name="Chen J."/>
        </authorList>
    </citation>
    <scope>NUCLEOTIDE SEQUENCE [LARGE SCALE GENOMIC DNA]</scope>
    <source>
        <strain evidence="1 2">KB1</strain>
    </source>
</reference>
<dbReference type="AlphaFoldDB" id="A0A6G9CQ44"/>
<evidence type="ECO:0000313" key="1">
    <source>
        <dbReference type="EMBL" id="QIP38836.1"/>
    </source>
</evidence>
<sequence>MPPITTTPSEVPIGAPATTNGLSAQKLSTASGTVVSVSNSSGTEVYRGTVDADAVLHWLTGTDQLYVITSGGVIVIDTSAGVWAESPAPSELPDEIKALVP</sequence>
<proteinExistence type="predicted"/>
<dbReference type="Proteomes" id="UP000502345">
    <property type="component" value="Chromosome"/>
</dbReference>
<name>A0A6G9CQ44_RHOER</name>
<protein>
    <submittedName>
        <fullName evidence="1">Uncharacterized protein</fullName>
    </submittedName>
</protein>
<accession>A0A6G9CQ44</accession>
<gene>
    <name evidence="1" type="ORF">G9444_1591</name>
</gene>
<organism evidence="1 2">
    <name type="scientific">Rhodococcus erythropolis</name>
    <name type="common">Arthrobacter picolinophilus</name>
    <dbReference type="NCBI Taxonomy" id="1833"/>
    <lineage>
        <taxon>Bacteria</taxon>
        <taxon>Bacillati</taxon>
        <taxon>Actinomycetota</taxon>
        <taxon>Actinomycetes</taxon>
        <taxon>Mycobacteriales</taxon>
        <taxon>Nocardiaceae</taxon>
        <taxon>Rhodococcus</taxon>
        <taxon>Rhodococcus erythropolis group</taxon>
    </lineage>
</organism>
<evidence type="ECO:0000313" key="2">
    <source>
        <dbReference type="Proteomes" id="UP000502345"/>
    </source>
</evidence>